<evidence type="ECO:0000313" key="11">
    <source>
        <dbReference type="Proteomes" id="UP000695000"/>
    </source>
</evidence>
<dbReference type="Pfam" id="PF03165">
    <property type="entry name" value="MH1"/>
    <property type="match status" value="1"/>
</dbReference>
<evidence type="ECO:0000256" key="6">
    <source>
        <dbReference type="ARBA" id="ARBA00023242"/>
    </source>
</evidence>
<keyword evidence="6 7" id="KW-0539">Nucleus</keyword>
<dbReference type="InterPro" id="IPR003619">
    <property type="entry name" value="MAD_homology1_Dwarfin-type"/>
</dbReference>
<dbReference type="GeneID" id="108562607"/>
<evidence type="ECO:0000313" key="12">
    <source>
        <dbReference type="RefSeq" id="XP_017776505.1"/>
    </source>
</evidence>
<keyword evidence="3" id="KW-0862">Zinc</keyword>
<dbReference type="PROSITE" id="PS51075">
    <property type="entry name" value="MH1"/>
    <property type="match status" value="1"/>
</dbReference>
<accession>A0ABM1MPK5</accession>
<evidence type="ECO:0000256" key="2">
    <source>
        <dbReference type="ARBA" id="ARBA00022723"/>
    </source>
</evidence>
<dbReference type="InterPro" id="IPR013019">
    <property type="entry name" value="MAD_homology_MH1"/>
</dbReference>
<proteinExistence type="inferred from homology"/>
<dbReference type="InterPro" id="IPR036578">
    <property type="entry name" value="SMAD_MH1_sf"/>
</dbReference>
<dbReference type="SMART" id="SM00524">
    <property type="entry name" value="DWB"/>
    <property type="match status" value="1"/>
</dbReference>
<dbReference type="InterPro" id="IPR001132">
    <property type="entry name" value="SMAD_dom_Dwarfin-type"/>
</dbReference>
<evidence type="ECO:0000256" key="3">
    <source>
        <dbReference type="ARBA" id="ARBA00022833"/>
    </source>
</evidence>
<protein>
    <recommendedName>
        <fullName evidence="7">Mothers against decapentaplegic homolog</fullName>
        <shortName evidence="7">MAD homolog</shortName>
        <shortName evidence="7">Mothers against DPP homolog</shortName>
    </recommendedName>
    <alternativeName>
        <fullName evidence="7">SMAD family member</fullName>
    </alternativeName>
</protein>
<dbReference type="SUPFAM" id="SSF56366">
    <property type="entry name" value="SMAD MH1 domain"/>
    <property type="match status" value="1"/>
</dbReference>
<keyword evidence="2" id="KW-0479">Metal-binding</keyword>
<dbReference type="InterPro" id="IPR017855">
    <property type="entry name" value="SMAD-like_dom_sf"/>
</dbReference>
<evidence type="ECO:0000256" key="1">
    <source>
        <dbReference type="ARBA" id="ARBA00005545"/>
    </source>
</evidence>
<dbReference type="PANTHER" id="PTHR13703">
    <property type="entry name" value="SMAD"/>
    <property type="match status" value="1"/>
</dbReference>
<sequence>MFMFRSRRNQLTKQLVKARKRRGGDEGRRVSEGGGGGGGDDAKGLVDLLKKLKDNQLAMLSKAVESCGQFTNCVLLSRDLSDPHVLCCQTWRWPEVRHSHELRRIPTCRSASDPIYICCNPYHWSRLCQPESPPPPYSQFAMDSFNPEDRAPSEASIVCRDSYPGSLTTNGEESNFNGWCKLAYWELSNRIGPLHTVEQPHYNVFGEIPRGDGMCLTQLSQHSFSPPPTVRKAREKIGLGVTVSREEDCVWLYNRSGYPVFVNSLTLESETMSRSPIRLPSEHCVCVFNPARVAHQNYGWNFAEGPTVRPNSVQVSFVKGWGPGYSRQEITSCPCWLEIHLVPCR</sequence>
<comment type="similarity">
    <text evidence="1 7">Belongs to the dwarfin/SMAD family.</text>
</comment>
<comment type="subcellular location">
    <subcellularLocation>
        <location evidence="7">Cytoplasm</location>
    </subcellularLocation>
    <subcellularLocation>
        <location evidence="7">Nucleus</location>
    </subcellularLocation>
</comment>
<evidence type="ECO:0000256" key="7">
    <source>
        <dbReference type="RuleBase" id="RU361195"/>
    </source>
</evidence>
<dbReference type="Gene3D" id="3.90.520.10">
    <property type="entry name" value="SMAD MH1 domain"/>
    <property type="match status" value="1"/>
</dbReference>
<feature type="region of interest" description="Disordered" evidence="8">
    <location>
        <begin position="17"/>
        <end position="39"/>
    </location>
</feature>
<keyword evidence="4 7" id="KW-0805">Transcription regulation</keyword>
<dbReference type="InterPro" id="IPR013790">
    <property type="entry name" value="Dwarfin"/>
</dbReference>
<gene>
    <name evidence="12" type="primary">LOC108562607</name>
</gene>
<name>A0ABM1MPK5_NICVS</name>
<dbReference type="CDD" id="cd10489">
    <property type="entry name" value="MH1_SMAD_6_7"/>
    <property type="match status" value="1"/>
</dbReference>
<dbReference type="SUPFAM" id="SSF49879">
    <property type="entry name" value="SMAD/FHA domain"/>
    <property type="match status" value="1"/>
</dbReference>
<dbReference type="RefSeq" id="XP_017776505.1">
    <property type="nucleotide sequence ID" value="XM_017921016.1"/>
</dbReference>
<feature type="domain" description="MH2" evidence="10">
    <location>
        <begin position="179"/>
        <end position="345"/>
    </location>
</feature>
<organism evidence="11 12">
    <name type="scientific">Nicrophorus vespilloides</name>
    <name type="common">Boreal carrion beetle</name>
    <dbReference type="NCBI Taxonomy" id="110193"/>
    <lineage>
        <taxon>Eukaryota</taxon>
        <taxon>Metazoa</taxon>
        <taxon>Ecdysozoa</taxon>
        <taxon>Arthropoda</taxon>
        <taxon>Hexapoda</taxon>
        <taxon>Insecta</taxon>
        <taxon>Pterygota</taxon>
        <taxon>Neoptera</taxon>
        <taxon>Endopterygota</taxon>
        <taxon>Coleoptera</taxon>
        <taxon>Polyphaga</taxon>
        <taxon>Staphyliniformia</taxon>
        <taxon>Silphidae</taxon>
        <taxon>Nicrophorinae</taxon>
        <taxon>Nicrophorus</taxon>
    </lineage>
</organism>
<dbReference type="PANTHER" id="PTHR13703:SF54">
    <property type="entry name" value="MOTHERS AGAINST DECAPENTAPLEGIC HOMOLOG"/>
    <property type="match status" value="1"/>
</dbReference>
<feature type="domain" description="MH1" evidence="9">
    <location>
        <begin position="10"/>
        <end position="133"/>
    </location>
</feature>
<evidence type="ECO:0000259" key="10">
    <source>
        <dbReference type="PROSITE" id="PS51076"/>
    </source>
</evidence>
<keyword evidence="5 7" id="KW-0804">Transcription</keyword>
<dbReference type="InterPro" id="IPR008984">
    <property type="entry name" value="SMAD_FHA_dom_sf"/>
</dbReference>
<dbReference type="Proteomes" id="UP000695000">
    <property type="component" value="Unplaced"/>
</dbReference>
<keyword evidence="7" id="KW-0963">Cytoplasm</keyword>
<evidence type="ECO:0000256" key="4">
    <source>
        <dbReference type="ARBA" id="ARBA00023015"/>
    </source>
</evidence>
<evidence type="ECO:0000259" key="9">
    <source>
        <dbReference type="PROSITE" id="PS51075"/>
    </source>
</evidence>
<evidence type="ECO:0000256" key="5">
    <source>
        <dbReference type="ARBA" id="ARBA00023163"/>
    </source>
</evidence>
<evidence type="ECO:0000256" key="8">
    <source>
        <dbReference type="SAM" id="MobiDB-lite"/>
    </source>
</evidence>
<dbReference type="PROSITE" id="PS51076">
    <property type="entry name" value="MH2"/>
    <property type="match status" value="1"/>
</dbReference>
<dbReference type="Gene3D" id="2.60.200.10">
    <property type="match status" value="1"/>
</dbReference>
<reference evidence="12" key="1">
    <citation type="submission" date="2025-08" db="UniProtKB">
        <authorList>
            <consortium name="RefSeq"/>
        </authorList>
    </citation>
    <scope>IDENTIFICATION</scope>
    <source>
        <tissue evidence="12">Whole Larva</tissue>
    </source>
</reference>
<dbReference type="Pfam" id="PF03166">
    <property type="entry name" value="MH2"/>
    <property type="match status" value="1"/>
</dbReference>
<dbReference type="SMART" id="SM00523">
    <property type="entry name" value="DWA"/>
    <property type="match status" value="1"/>
</dbReference>
<keyword evidence="11" id="KW-1185">Reference proteome</keyword>